<feature type="compositionally biased region" description="Pro residues" evidence="1">
    <location>
        <begin position="14"/>
        <end position="24"/>
    </location>
</feature>
<evidence type="ECO:0000313" key="4">
    <source>
        <dbReference type="EMBL" id="XCM81747.1"/>
    </source>
</evidence>
<feature type="region of interest" description="Disordered" evidence="1">
    <location>
        <begin position="1"/>
        <end position="24"/>
    </location>
</feature>
<accession>A0AAU8K133</accession>
<keyword evidence="2" id="KW-0472">Membrane</keyword>
<dbReference type="EMBL" id="CP159872">
    <property type="protein sequence ID" value="XCM81747.1"/>
    <property type="molecule type" value="Genomic_DNA"/>
</dbReference>
<keyword evidence="4" id="KW-0378">Hydrolase</keyword>
<dbReference type="GO" id="GO:0016787">
    <property type="term" value="F:hydrolase activity"/>
    <property type="evidence" value="ECO:0007669"/>
    <property type="project" value="UniProtKB-KW"/>
</dbReference>
<dbReference type="InterPro" id="IPR010496">
    <property type="entry name" value="AL/BT2_dom"/>
</dbReference>
<protein>
    <submittedName>
        <fullName evidence="4">Family 16 glycoside hydrolase</fullName>
    </submittedName>
</protein>
<feature type="transmembrane region" description="Helical" evidence="2">
    <location>
        <begin position="33"/>
        <end position="55"/>
    </location>
</feature>
<feature type="domain" description="3-keto-alpha-glucoside-1,2-lyase/3-keto-2-hydroxy-glucal hydratase" evidence="3">
    <location>
        <begin position="73"/>
        <end position="243"/>
    </location>
</feature>
<evidence type="ECO:0000259" key="3">
    <source>
        <dbReference type="Pfam" id="PF06439"/>
    </source>
</evidence>
<proteinExistence type="predicted"/>
<gene>
    <name evidence="4" type="ORF">ABWK59_24030</name>
</gene>
<dbReference type="Pfam" id="PF06439">
    <property type="entry name" value="3keto-disac_hyd"/>
    <property type="match status" value="1"/>
</dbReference>
<dbReference type="Gene3D" id="2.60.120.560">
    <property type="entry name" value="Exo-inulinase, domain 1"/>
    <property type="match status" value="1"/>
</dbReference>
<evidence type="ECO:0000256" key="1">
    <source>
        <dbReference type="SAM" id="MobiDB-lite"/>
    </source>
</evidence>
<dbReference type="AlphaFoldDB" id="A0AAU8K133"/>
<name>A0AAU8K133_9ACTN</name>
<dbReference type="KEGG" id="kcm:ABWK59_24030"/>
<dbReference type="RefSeq" id="WP_354642674.1">
    <property type="nucleotide sequence ID" value="NZ_CP159872.1"/>
</dbReference>
<keyword evidence="2" id="KW-0812">Transmembrane</keyword>
<evidence type="ECO:0000256" key="2">
    <source>
        <dbReference type="SAM" id="Phobius"/>
    </source>
</evidence>
<organism evidence="4">
    <name type="scientific">Kitasatospora camelliae</name>
    <dbReference type="NCBI Taxonomy" id="3156397"/>
    <lineage>
        <taxon>Bacteria</taxon>
        <taxon>Bacillati</taxon>
        <taxon>Actinomycetota</taxon>
        <taxon>Actinomycetes</taxon>
        <taxon>Kitasatosporales</taxon>
        <taxon>Streptomycetaceae</taxon>
        <taxon>Kitasatospora</taxon>
    </lineage>
</organism>
<keyword evidence="2" id="KW-1133">Transmembrane helix</keyword>
<sequence>MDPDRPNRAAATRGPPPPPSPADPGPLLLPARAWRRVLLLVVPIALLLVVVMVALTSGSGLQRWPEGTVHGPWRSVFDGGGFTGERDGVLVLEPARSQRPDETHASLVVSTASYGDLRYRVQTRTTEQLRRPAPNSWEVAWVLWHFTDTQHFYYLTLKPTGWELGKEDPAYPGSQRFLATGPPSYPVGPWYAVDIRQTGATASVIVDGRHLVDFTDTERPYLQGGVGAYTEDAHTEFRDASVRPAG</sequence>
<reference evidence="4" key="1">
    <citation type="submission" date="2024-06" db="EMBL/GenBank/DDBJ databases">
        <title>The genome sequences of Kitasatospora sp. strain HUAS MG31.</title>
        <authorList>
            <person name="Mo P."/>
        </authorList>
    </citation>
    <scope>NUCLEOTIDE SEQUENCE</scope>
    <source>
        <strain evidence="4">HUAS MG31</strain>
    </source>
</reference>